<evidence type="ECO:0000256" key="3">
    <source>
        <dbReference type="ARBA" id="ARBA00023004"/>
    </source>
</evidence>
<dbReference type="EMBL" id="SRSD01000001">
    <property type="protein sequence ID" value="KAA0895208.1"/>
    <property type="molecule type" value="Genomic_DNA"/>
</dbReference>
<dbReference type="InterPro" id="IPR013785">
    <property type="entry name" value="Aldolase_TIM"/>
</dbReference>
<keyword evidence="3 5" id="KW-0408">Iron</keyword>
<keyword evidence="2 5" id="KW-0479">Metal-binding</keyword>
<feature type="binding site" evidence="5">
    <location>
        <position position="82"/>
    </location>
    <ligand>
        <name>[4Fe-4S] cluster</name>
        <dbReference type="ChEBI" id="CHEBI:49883"/>
        <note>4Fe-4S-S-AdoMet</note>
    </ligand>
</feature>
<dbReference type="Gene3D" id="3.20.20.70">
    <property type="entry name" value="Aldolase class I"/>
    <property type="match status" value="1"/>
</dbReference>
<dbReference type="Pfam" id="PF13353">
    <property type="entry name" value="Fer4_12"/>
    <property type="match status" value="1"/>
</dbReference>
<keyword evidence="7" id="KW-1185">Reference proteome</keyword>
<dbReference type="SFLD" id="SFLDS00029">
    <property type="entry name" value="Radical_SAM"/>
    <property type="match status" value="1"/>
</dbReference>
<dbReference type="CDD" id="cd01335">
    <property type="entry name" value="Radical_SAM"/>
    <property type="match status" value="1"/>
</dbReference>
<evidence type="ECO:0000313" key="7">
    <source>
        <dbReference type="Proteomes" id="UP000324298"/>
    </source>
</evidence>
<dbReference type="Proteomes" id="UP000324298">
    <property type="component" value="Unassembled WGS sequence"/>
</dbReference>
<feature type="binding site" evidence="5">
    <location>
        <position position="86"/>
    </location>
    <ligand>
        <name>[4Fe-4S] cluster</name>
        <dbReference type="ChEBI" id="CHEBI:49883"/>
        <note>4Fe-4S-S-AdoMet</note>
    </ligand>
</feature>
<dbReference type="OrthoDB" id="9782387at2"/>
<dbReference type="SFLD" id="SFLDG01099">
    <property type="entry name" value="Uncharacterised_Radical_SAM_Su"/>
    <property type="match status" value="1"/>
</dbReference>
<name>A0A5A9XSH8_9BACT</name>
<dbReference type="AlphaFoldDB" id="A0A5A9XSH8"/>
<dbReference type="PIRSF" id="PIRSF004869">
    <property type="entry name" value="PflX_prd"/>
    <property type="match status" value="1"/>
</dbReference>
<comment type="caution">
    <text evidence="6">The sequence shown here is derived from an EMBL/GenBank/DDBJ whole genome shotgun (WGS) entry which is preliminary data.</text>
</comment>
<feature type="binding site" evidence="5">
    <location>
        <position position="89"/>
    </location>
    <ligand>
        <name>[4Fe-4S] cluster</name>
        <dbReference type="ChEBI" id="CHEBI:49883"/>
        <note>4Fe-4S-S-AdoMet</note>
    </ligand>
</feature>
<evidence type="ECO:0000256" key="1">
    <source>
        <dbReference type="ARBA" id="ARBA00022691"/>
    </source>
</evidence>
<proteinExistence type="predicted"/>
<protein>
    <submittedName>
        <fullName evidence="6">Radical SAM protein</fullName>
    </submittedName>
</protein>
<dbReference type="InterPro" id="IPR007197">
    <property type="entry name" value="rSAM"/>
</dbReference>
<dbReference type="GO" id="GO:0051536">
    <property type="term" value="F:iron-sulfur cluster binding"/>
    <property type="evidence" value="ECO:0007669"/>
    <property type="project" value="UniProtKB-KW"/>
</dbReference>
<keyword evidence="1 5" id="KW-0949">S-adenosyl-L-methionine</keyword>
<sequence>MTLNYLTLYHSGELLERVRAAYGRLAACDICPHDCGVNRLRGELGICGAGAHPAIASANVHNGEEPPISGSRGSGTIFLTGCSLKCRFCQNFPISQMGNGEVITTKVLADRMLKLQQRGVHNINLVTPTHYVPQILAALYLAIPLGFRLPLVWNSSGYEKVDALALLDGVVDVFLPDMKYADNGTAERISSAPGYADINRSAVAEMLRQVGHLELDDEGLAVKGLIIRHLVLPGGLAETRKTLSWIAGNLGTATHISLMRQYFPAHLAVGMPVLGRKLTDDEYDEALEALEEFDLDNGWVQD</sequence>
<dbReference type="PANTHER" id="PTHR43075">
    <property type="entry name" value="FORMATE LYASE ACTIVATING ENZYME, PUTATIVE (AFU_ORTHOLOGUE AFUA_2G15630)-RELATED"/>
    <property type="match status" value="1"/>
</dbReference>
<gene>
    <name evidence="6" type="ORF">ET418_01420</name>
</gene>
<dbReference type="PANTHER" id="PTHR43075:SF1">
    <property type="entry name" value="FORMATE LYASE ACTIVATING ENZYME, PUTATIVE (AFU_ORTHOLOGUE AFUA_2G15630)-RELATED"/>
    <property type="match status" value="1"/>
</dbReference>
<dbReference type="InterPro" id="IPR040085">
    <property type="entry name" value="MJ0674-like"/>
</dbReference>
<evidence type="ECO:0000256" key="5">
    <source>
        <dbReference type="PIRSR" id="PIRSR004869-50"/>
    </source>
</evidence>
<evidence type="ECO:0000313" key="6">
    <source>
        <dbReference type="EMBL" id="KAA0895208.1"/>
    </source>
</evidence>
<dbReference type="GO" id="GO:0046872">
    <property type="term" value="F:metal ion binding"/>
    <property type="evidence" value="ECO:0007669"/>
    <property type="project" value="UniProtKB-KW"/>
</dbReference>
<comment type="cofactor">
    <cofactor evidence="5">
        <name>[4Fe-4S] cluster</name>
        <dbReference type="ChEBI" id="CHEBI:49883"/>
    </cofactor>
    <text evidence="5">Binds 1 [4Fe-4S] cluster. The cluster is coordinated with 3 cysteines and an exchangeable S-adenosyl-L-methionine.</text>
</comment>
<accession>A0A5A9XSH8</accession>
<evidence type="ECO:0000256" key="2">
    <source>
        <dbReference type="ARBA" id="ARBA00022723"/>
    </source>
</evidence>
<dbReference type="GO" id="GO:0003824">
    <property type="term" value="F:catalytic activity"/>
    <property type="evidence" value="ECO:0007669"/>
    <property type="project" value="InterPro"/>
</dbReference>
<organism evidence="6 7">
    <name type="scientific">Oryzomonas rubra</name>
    <dbReference type="NCBI Taxonomy" id="2509454"/>
    <lineage>
        <taxon>Bacteria</taxon>
        <taxon>Pseudomonadati</taxon>
        <taxon>Thermodesulfobacteriota</taxon>
        <taxon>Desulfuromonadia</taxon>
        <taxon>Geobacterales</taxon>
        <taxon>Geobacteraceae</taxon>
        <taxon>Oryzomonas</taxon>
    </lineage>
</organism>
<keyword evidence="4 5" id="KW-0411">Iron-sulfur</keyword>
<dbReference type="RefSeq" id="WP_149305789.1">
    <property type="nucleotide sequence ID" value="NZ_SRSD01000001.1"/>
</dbReference>
<reference evidence="6 7" key="1">
    <citation type="submission" date="2019-04" db="EMBL/GenBank/DDBJ databases">
        <title>Geobacter ruber sp. nov., ferric-reducing bacteria isolated from paddy soil.</title>
        <authorList>
            <person name="Xu Z."/>
            <person name="Masuda Y."/>
            <person name="Itoh H."/>
            <person name="Senoo K."/>
        </authorList>
    </citation>
    <scope>NUCLEOTIDE SEQUENCE [LARGE SCALE GENOMIC DNA]</scope>
    <source>
        <strain evidence="6 7">Red88</strain>
    </source>
</reference>
<dbReference type="InterPro" id="IPR016431">
    <property type="entry name" value="Pyrv-formate_lyase-activ_prd"/>
</dbReference>
<evidence type="ECO:0000256" key="4">
    <source>
        <dbReference type="ARBA" id="ARBA00023014"/>
    </source>
</evidence>